<dbReference type="InterPro" id="IPR051908">
    <property type="entry name" value="Ribosomal_N-acetyltransferase"/>
</dbReference>
<dbReference type="Pfam" id="PF13302">
    <property type="entry name" value="Acetyltransf_3"/>
    <property type="match status" value="1"/>
</dbReference>
<dbReference type="Proteomes" id="UP000053989">
    <property type="component" value="Unassembled WGS sequence"/>
</dbReference>
<dbReference type="Gene3D" id="3.40.630.30">
    <property type="match status" value="1"/>
</dbReference>
<reference evidence="2 3" key="1">
    <citation type="submission" date="2014-04" db="EMBL/GenBank/DDBJ databases">
        <authorList>
            <consortium name="DOE Joint Genome Institute"/>
            <person name="Kuo A."/>
            <person name="Kohler A."/>
            <person name="Nagy L.G."/>
            <person name="Floudas D."/>
            <person name="Copeland A."/>
            <person name="Barry K.W."/>
            <person name="Cichocki N."/>
            <person name="Veneault-Fourrey C."/>
            <person name="LaButti K."/>
            <person name="Lindquist E.A."/>
            <person name="Lipzen A."/>
            <person name="Lundell T."/>
            <person name="Morin E."/>
            <person name="Murat C."/>
            <person name="Sun H."/>
            <person name="Tunlid A."/>
            <person name="Henrissat B."/>
            <person name="Grigoriev I.V."/>
            <person name="Hibbett D.S."/>
            <person name="Martin F."/>
            <person name="Nordberg H.P."/>
            <person name="Cantor M.N."/>
            <person name="Hua S.X."/>
        </authorList>
    </citation>
    <scope>NUCLEOTIDE SEQUENCE [LARGE SCALE GENOMIC DNA]</scope>
    <source>
        <strain evidence="2 3">Foug A</strain>
    </source>
</reference>
<protein>
    <recommendedName>
        <fullName evidence="1">N-acetyltransferase domain-containing protein</fullName>
    </recommendedName>
</protein>
<dbReference type="PANTHER" id="PTHR43441">
    <property type="entry name" value="RIBOSOMAL-PROTEIN-SERINE ACETYLTRANSFERASE"/>
    <property type="match status" value="1"/>
</dbReference>
<proteinExistence type="predicted"/>
<dbReference type="PANTHER" id="PTHR43441:SF5">
    <property type="entry name" value="FAMILY ACETYLTRANSFERASE, PUTATIVE-RELATED"/>
    <property type="match status" value="1"/>
</dbReference>
<reference evidence="3" key="2">
    <citation type="submission" date="2015-01" db="EMBL/GenBank/DDBJ databases">
        <title>Evolutionary Origins and Diversification of the Mycorrhizal Mutualists.</title>
        <authorList>
            <consortium name="DOE Joint Genome Institute"/>
            <consortium name="Mycorrhizal Genomics Consortium"/>
            <person name="Kohler A."/>
            <person name="Kuo A."/>
            <person name="Nagy L.G."/>
            <person name="Floudas D."/>
            <person name="Copeland A."/>
            <person name="Barry K.W."/>
            <person name="Cichocki N."/>
            <person name="Veneault-Fourrey C."/>
            <person name="LaButti K."/>
            <person name="Lindquist E.A."/>
            <person name="Lipzen A."/>
            <person name="Lundell T."/>
            <person name="Morin E."/>
            <person name="Murat C."/>
            <person name="Riley R."/>
            <person name="Ohm R."/>
            <person name="Sun H."/>
            <person name="Tunlid A."/>
            <person name="Henrissat B."/>
            <person name="Grigoriev I.V."/>
            <person name="Hibbett D.S."/>
            <person name="Martin F."/>
        </authorList>
    </citation>
    <scope>NUCLEOTIDE SEQUENCE [LARGE SCALE GENOMIC DNA]</scope>
    <source>
        <strain evidence="3">Foug A</strain>
    </source>
</reference>
<gene>
    <name evidence="2" type="ORF">SCLCIDRAFT_917862</name>
</gene>
<evidence type="ECO:0000313" key="2">
    <source>
        <dbReference type="EMBL" id="KIM60993.1"/>
    </source>
</evidence>
<organism evidence="2 3">
    <name type="scientific">Scleroderma citrinum Foug A</name>
    <dbReference type="NCBI Taxonomy" id="1036808"/>
    <lineage>
        <taxon>Eukaryota</taxon>
        <taxon>Fungi</taxon>
        <taxon>Dikarya</taxon>
        <taxon>Basidiomycota</taxon>
        <taxon>Agaricomycotina</taxon>
        <taxon>Agaricomycetes</taxon>
        <taxon>Agaricomycetidae</taxon>
        <taxon>Boletales</taxon>
        <taxon>Sclerodermatineae</taxon>
        <taxon>Sclerodermataceae</taxon>
        <taxon>Scleroderma</taxon>
    </lineage>
</organism>
<dbReference type="InterPro" id="IPR016181">
    <property type="entry name" value="Acyl_CoA_acyltransferase"/>
</dbReference>
<dbReference type="EMBL" id="KN822056">
    <property type="protein sequence ID" value="KIM60993.1"/>
    <property type="molecule type" value="Genomic_DNA"/>
</dbReference>
<feature type="domain" description="N-acetyltransferase" evidence="1">
    <location>
        <begin position="30"/>
        <end position="197"/>
    </location>
</feature>
<evidence type="ECO:0000259" key="1">
    <source>
        <dbReference type="Pfam" id="PF13302"/>
    </source>
</evidence>
<accession>A0A0C2ZH58</accession>
<dbReference type="GO" id="GO:1990189">
    <property type="term" value="F:protein N-terminal-serine acetyltransferase activity"/>
    <property type="evidence" value="ECO:0007669"/>
    <property type="project" value="TreeGrafter"/>
</dbReference>
<dbReference type="GO" id="GO:0008999">
    <property type="term" value="F:protein-N-terminal-alanine acetyltransferase activity"/>
    <property type="evidence" value="ECO:0007669"/>
    <property type="project" value="TreeGrafter"/>
</dbReference>
<dbReference type="InParanoid" id="A0A0C2ZH58"/>
<dbReference type="HOGENOM" id="CLU_078023_0_0_1"/>
<evidence type="ECO:0000313" key="3">
    <source>
        <dbReference type="Proteomes" id="UP000053989"/>
    </source>
</evidence>
<dbReference type="STRING" id="1036808.A0A0C2ZH58"/>
<name>A0A0C2ZH58_9AGAM</name>
<dbReference type="AlphaFoldDB" id="A0A0C2ZH58"/>
<dbReference type="OrthoDB" id="41238at2759"/>
<dbReference type="SUPFAM" id="SSF55729">
    <property type="entry name" value="Acyl-CoA N-acyltransferases (Nat)"/>
    <property type="match status" value="1"/>
</dbReference>
<sequence length="261" mass="28841">MTTPAGPEVSDGPYDVNFCFPVRELENSKLKLTPFIPSTHADLLFQGCADHPELFQYLPFGPYDSASDLTKGLIEGRIGTNLSMILYAIIDKTRSPHPTSASLSHAPSQVNFAGVLGYLNSCPIHLKTEIGFLIVLPPFQRTHVTTNAVGLLLLYALNIPSISDSVPFPGLGLRRVQWQTNELNAKSIRAAERMGLKMEGILRWDRVLPYGKGKPTDGIEPRANDLKPGMGGRHTAILSVCWDDWENGGREEVLRMMERQS</sequence>
<keyword evidence="3" id="KW-1185">Reference proteome</keyword>
<dbReference type="InterPro" id="IPR000182">
    <property type="entry name" value="GNAT_dom"/>
</dbReference>